<dbReference type="Proteomes" id="UP000595140">
    <property type="component" value="Unassembled WGS sequence"/>
</dbReference>
<evidence type="ECO:0000313" key="2">
    <source>
        <dbReference type="EMBL" id="VFR00861.1"/>
    </source>
</evidence>
<keyword evidence="3" id="KW-1185">Reference proteome</keyword>
<name>A0A484NIC8_9ASTE</name>
<protein>
    <submittedName>
        <fullName evidence="2">Uncharacterized protein</fullName>
    </submittedName>
</protein>
<sequence>MKPSGSGFSPDDLEPNEHAMWIFQQYRSNPTLFKTQPLAYVYERESVLETQPEPSGTKKCMTEKPQSERHSSDDRAGTGNPKVDVGGRVLVGSEQTKDAM</sequence>
<organism evidence="2 3">
    <name type="scientific">Cuscuta campestris</name>
    <dbReference type="NCBI Taxonomy" id="132261"/>
    <lineage>
        <taxon>Eukaryota</taxon>
        <taxon>Viridiplantae</taxon>
        <taxon>Streptophyta</taxon>
        <taxon>Embryophyta</taxon>
        <taxon>Tracheophyta</taxon>
        <taxon>Spermatophyta</taxon>
        <taxon>Magnoliopsida</taxon>
        <taxon>eudicotyledons</taxon>
        <taxon>Gunneridae</taxon>
        <taxon>Pentapetalae</taxon>
        <taxon>asterids</taxon>
        <taxon>lamiids</taxon>
        <taxon>Solanales</taxon>
        <taxon>Convolvulaceae</taxon>
        <taxon>Cuscuteae</taxon>
        <taxon>Cuscuta</taxon>
        <taxon>Cuscuta subgen. Grammica</taxon>
        <taxon>Cuscuta sect. Cleistogrammica</taxon>
    </lineage>
</organism>
<gene>
    <name evidence="2" type="ORF">CCAM_LOCUS42636</name>
</gene>
<evidence type="ECO:0000256" key="1">
    <source>
        <dbReference type="SAM" id="MobiDB-lite"/>
    </source>
</evidence>
<reference evidence="2 3" key="1">
    <citation type="submission" date="2018-04" db="EMBL/GenBank/DDBJ databases">
        <authorList>
            <person name="Vogel A."/>
        </authorList>
    </citation>
    <scope>NUCLEOTIDE SEQUENCE [LARGE SCALE GENOMIC DNA]</scope>
</reference>
<dbReference type="EMBL" id="OOIL02006718">
    <property type="protein sequence ID" value="VFR00861.1"/>
    <property type="molecule type" value="Genomic_DNA"/>
</dbReference>
<feature type="region of interest" description="Disordered" evidence="1">
    <location>
        <begin position="47"/>
        <end position="100"/>
    </location>
</feature>
<proteinExistence type="predicted"/>
<feature type="compositionally biased region" description="Basic and acidic residues" evidence="1">
    <location>
        <begin position="60"/>
        <end position="76"/>
    </location>
</feature>
<dbReference type="AlphaFoldDB" id="A0A484NIC8"/>
<accession>A0A484NIC8</accession>
<evidence type="ECO:0000313" key="3">
    <source>
        <dbReference type="Proteomes" id="UP000595140"/>
    </source>
</evidence>